<keyword evidence="1" id="KW-0614">Plasmid</keyword>
<organism evidence="1 2">
    <name type="scientific">Sinorhizobium chiapasense</name>
    <dbReference type="NCBI Taxonomy" id="501572"/>
    <lineage>
        <taxon>Bacteria</taxon>
        <taxon>Pseudomonadati</taxon>
        <taxon>Pseudomonadota</taxon>
        <taxon>Alphaproteobacteria</taxon>
        <taxon>Hyphomicrobiales</taxon>
        <taxon>Rhizobiaceae</taxon>
        <taxon>Sinorhizobium/Ensifer group</taxon>
        <taxon>Sinorhizobium</taxon>
    </lineage>
</organism>
<sequence>MQAIDYKVGSPTNDTADILDPVAAHEASRCFICRQPDDVVTAGSQAWFQAAPSSL</sequence>
<evidence type="ECO:0000313" key="2">
    <source>
        <dbReference type="Proteomes" id="UP001432360"/>
    </source>
</evidence>
<geneLocation type="plasmid" evidence="1 2">
    <name>pSchITTGS70c</name>
</geneLocation>
<proteinExistence type="predicted"/>
<dbReference type="EMBL" id="CP133151">
    <property type="protein sequence ID" value="WVT06651.1"/>
    <property type="molecule type" value="Genomic_DNA"/>
</dbReference>
<keyword evidence="2" id="KW-1185">Reference proteome</keyword>
<gene>
    <name evidence="1" type="ORF">RB548_23420</name>
</gene>
<name>A0ABZ2BHB9_9HYPH</name>
<protein>
    <submittedName>
        <fullName evidence="1">Uncharacterized protein</fullName>
    </submittedName>
</protein>
<dbReference type="Proteomes" id="UP001432360">
    <property type="component" value="Plasmid pSchITTGS70c"/>
</dbReference>
<dbReference type="RefSeq" id="WP_331375692.1">
    <property type="nucleotide sequence ID" value="NZ_CP133151.1"/>
</dbReference>
<accession>A0ABZ2BHB9</accession>
<evidence type="ECO:0000313" key="1">
    <source>
        <dbReference type="EMBL" id="WVT06651.1"/>
    </source>
</evidence>
<reference evidence="1" key="1">
    <citation type="submission" date="2023-08" db="EMBL/GenBank/DDBJ databases">
        <title>Complete genome sequence of Sinorhizobium chiapanecum ITTG S70 isolated from Acaciella angustissima nodules in Chiapas-Mexico.</title>
        <authorList>
            <person name="Rincon-Rosales R."/>
            <person name="Rogel M.A."/>
            <person name="Rincon-Medina C.I."/>
            <person name="Guerrero G."/>
            <person name="Manzano-Gomez L.A."/>
            <person name="Lopez-Lopez A."/>
            <person name="Rincon Molina F.A."/>
            <person name="Martinez-Romero E."/>
        </authorList>
    </citation>
    <scope>NUCLEOTIDE SEQUENCE</scope>
    <source>
        <strain evidence="1">ITTG S70</strain>
        <plasmid evidence="1">pSchITTGS70c</plasmid>
    </source>
</reference>